<accession>A0A849CCJ1</accession>
<organism evidence="2 3">
    <name type="scientific">Nocardia uniformis</name>
    <dbReference type="NCBI Taxonomy" id="53432"/>
    <lineage>
        <taxon>Bacteria</taxon>
        <taxon>Bacillati</taxon>
        <taxon>Actinomycetota</taxon>
        <taxon>Actinomycetes</taxon>
        <taxon>Mycobacteriales</taxon>
        <taxon>Nocardiaceae</taxon>
        <taxon>Nocardia</taxon>
    </lineage>
</organism>
<name>A0A849CCJ1_9NOCA</name>
<gene>
    <name evidence="2" type="ORF">HLB23_12795</name>
</gene>
<keyword evidence="3" id="KW-1185">Reference proteome</keyword>
<evidence type="ECO:0008006" key="4">
    <source>
        <dbReference type="Google" id="ProtNLM"/>
    </source>
</evidence>
<keyword evidence="1" id="KW-0472">Membrane</keyword>
<feature type="transmembrane region" description="Helical" evidence="1">
    <location>
        <begin position="63"/>
        <end position="84"/>
    </location>
</feature>
<keyword evidence="1" id="KW-0812">Transmembrane</keyword>
<dbReference type="AlphaFoldDB" id="A0A849CCJ1"/>
<evidence type="ECO:0000313" key="2">
    <source>
        <dbReference type="EMBL" id="NNH70731.1"/>
    </source>
</evidence>
<dbReference type="Proteomes" id="UP000586827">
    <property type="component" value="Unassembled WGS sequence"/>
</dbReference>
<evidence type="ECO:0000313" key="3">
    <source>
        <dbReference type="Proteomes" id="UP000586827"/>
    </source>
</evidence>
<evidence type="ECO:0000256" key="1">
    <source>
        <dbReference type="SAM" id="Phobius"/>
    </source>
</evidence>
<reference evidence="2 3" key="1">
    <citation type="submission" date="2020-05" db="EMBL/GenBank/DDBJ databases">
        <title>MicrobeNet Type strains.</title>
        <authorList>
            <person name="Nicholson A.C."/>
        </authorList>
    </citation>
    <scope>NUCLEOTIDE SEQUENCE [LARGE SCALE GENOMIC DNA]</scope>
    <source>
        <strain evidence="2 3">JCM 3224</strain>
    </source>
</reference>
<dbReference type="Pfam" id="PF19853">
    <property type="entry name" value="DUF6328"/>
    <property type="match status" value="1"/>
</dbReference>
<feature type="transmembrane region" description="Helical" evidence="1">
    <location>
        <begin position="105"/>
        <end position="125"/>
    </location>
</feature>
<sequence length="171" mass="18861">MSADGLWNWEARHETETERLDRNWNSLIQETRVVQTGVQLLTGFLMILPFQSRFDMLTDPMRVLYLVTVSASIGATVFLVAPVSAHRILFRRHRLRAVVESAHKFGLVGLALLGVALTGVVVLIFDVVAGTIVGVAAGLLFAALFAVVWGLLPWLQRRRGVGDDTNIDAPQ</sequence>
<keyword evidence="1" id="KW-1133">Transmembrane helix</keyword>
<proteinExistence type="predicted"/>
<dbReference type="InterPro" id="IPR046291">
    <property type="entry name" value="DUF6328"/>
</dbReference>
<feature type="transmembrane region" description="Helical" evidence="1">
    <location>
        <begin position="131"/>
        <end position="152"/>
    </location>
</feature>
<protein>
    <recommendedName>
        <fullName evidence="4">Sodium:proton antiporter</fullName>
    </recommendedName>
</protein>
<comment type="caution">
    <text evidence="2">The sequence shown here is derived from an EMBL/GenBank/DDBJ whole genome shotgun (WGS) entry which is preliminary data.</text>
</comment>
<dbReference type="EMBL" id="JABELX010000004">
    <property type="protein sequence ID" value="NNH70731.1"/>
    <property type="molecule type" value="Genomic_DNA"/>
</dbReference>